<dbReference type="PANTHER" id="PTHR19853:SF1">
    <property type="entry name" value="TBC1 DOMAIN FAMILY MEMBER 31"/>
    <property type="match status" value="1"/>
</dbReference>
<gene>
    <name evidence="12" type="ORF">TrLO_g14038</name>
</gene>
<feature type="coiled-coil region" evidence="9">
    <location>
        <begin position="407"/>
        <end position="452"/>
    </location>
</feature>
<feature type="domain" description="Rab-GAP TBC" evidence="11">
    <location>
        <begin position="1"/>
        <end position="80"/>
    </location>
</feature>
<dbReference type="PANTHER" id="PTHR19853">
    <property type="entry name" value="WD REPEAT CONTAINING PROTEIN 3 WDR3"/>
    <property type="match status" value="1"/>
</dbReference>
<keyword evidence="5" id="KW-0677">Repeat</keyword>
<keyword evidence="4" id="KW-0853">WD repeat</keyword>
<accession>A0A9W7FP93</accession>
<dbReference type="SUPFAM" id="SSF47923">
    <property type="entry name" value="Ypt/Rab-GAP domain of gyp1p"/>
    <property type="match status" value="1"/>
</dbReference>
<keyword evidence="6 9" id="KW-0175">Coiled coil</keyword>
<evidence type="ECO:0000313" key="13">
    <source>
        <dbReference type="Proteomes" id="UP001165122"/>
    </source>
</evidence>
<sequence length="656" mass="75888">MAVLLHWGGTWLTTSPHPPIPILNTVEQIIHSHDPKLMSHLVTLEVSSSTYAWSLLRSVFTEVLNKGEWLRLWDHLFTNSHDPVLLLCAVAAYSIYNRNALVAATSASEVEPFYHRQNPINMSDFVLLMYELRRKTPTSVLPKPGFGLLGEDVVDNNSKPTKLSKEGQEADEGGNVLGSVLSAPDSPWPLPRGMYPAFHGYPKFVVDFQIAERQRLAAEEEEAEEMRRKTADEEERKRLEEEKKLDDVSRERRLAQIEAMEEAAQSAMKSSSKLREAESKRIEDEMLRICQKAEYTLKQRMEEEALLNLENQASTRVRQLQSSRSEEERARELRAELKAKEDKVILDDKILMDRLKIEDEERRLAAELERAKRAKFAAMQSGLKTQQEINTQFVSAAAEREAKLAEVERERRLRHLAEDEAKRKAEEIELLEKQAEIEKQQEVADMEQLIRDASSWWTQQAAERMSIVEEERRRYLLESEVREKRLEEISRIGRRREYEKSMVEAQQEEIAKTLEEEKTMQQALLTMEQDRVRDRLHELRISLQEEERKERSSFQQTLLSAEECIQIREELRGRAAEQEKEIAAAHESRMQAPAEEQQQEMDRIKEMIRKKVQLQEAQSLATKYTEGAEGVGEGGSGDDSVLERAKKTLSRVEGKK</sequence>
<feature type="region of interest" description="Disordered" evidence="10">
    <location>
        <begin position="157"/>
        <end position="179"/>
    </location>
</feature>
<evidence type="ECO:0000256" key="3">
    <source>
        <dbReference type="ARBA" id="ARBA00022490"/>
    </source>
</evidence>
<keyword evidence="8" id="KW-0966">Cell projection</keyword>
<evidence type="ECO:0000256" key="9">
    <source>
        <dbReference type="SAM" id="Coils"/>
    </source>
</evidence>
<evidence type="ECO:0000256" key="2">
    <source>
        <dbReference type="ARBA" id="ARBA00004245"/>
    </source>
</evidence>
<proteinExistence type="predicted"/>
<dbReference type="EMBL" id="BRXW01000236">
    <property type="protein sequence ID" value="GMI15675.1"/>
    <property type="molecule type" value="Genomic_DNA"/>
</dbReference>
<evidence type="ECO:0000256" key="1">
    <source>
        <dbReference type="ARBA" id="ARBA00004138"/>
    </source>
</evidence>
<feature type="region of interest" description="Disordered" evidence="10">
    <location>
        <begin position="615"/>
        <end position="656"/>
    </location>
</feature>
<feature type="compositionally biased region" description="Basic and acidic residues" evidence="10">
    <location>
        <begin position="575"/>
        <end position="589"/>
    </location>
</feature>
<dbReference type="AlphaFoldDB" id="A0A9W7FP93"/>
<evidence type="ECO:0000256" key="4">
    <source>
        <dbReference type="ARBA" id="ARBA00022574"/>
    </source>
</evidence>
<dbReference type="Pfam" id="PF00566">
    <property type="entry name" value="RabGAP-TBC"/>
    <property type="match status" value="1"/>
</dbReference>
<feature type="compositionally biased region" description="Basic and acidic residues" evidence="10">
    <location>
        <begin position="225"/>
        <end position="243"/>
    </location>
</feature>
<evidence type="ECO:0000256" key="10">
    <source>
        <dbReference type="SAM" id="MobiDB-lite"/>
    </source>
</evidence>
<dbReference type="Gene3D" id="1.10.472.80">
    <property type="entry name" value="Ypt/Rab-GAP domain of gyp1p, domain 3"/>
    <property type="match status" value="1"/>
</dbReference>
<evidence type="ECO:0000259" key="11">
    <source>
        <dbReference type="PROSITE" id="PS50086"/>
    </source>
</evidence>
<dbReference type="Proteomes" id="UP001165122">
    <property type="component" value="Unassembled WGS sequence"/>
</dbReference>
<comment type="subcellular location">
    <subcellularLocation>
        <location evidence="1">Cell projection</location>
        <location evidence="1">Cilium</location>
    </subcellularLocation>
    <subcellularLocation>
        <location evidence="2">Cytoplasm</location>
        <location evidence="2">Cytoskeleton</location>
    </subcellularLocation>
</comment>
<dbReference type="InterPro" id="IPR000195">
    <property type="entry name" value="Rab-GAP-TBC_dom"/>
</dbReference>
<keyword evidence="3" id="KW-0963">Cytoplasm</keyword>
<name>A0A9W7FP93_9STRA</name>
<feature type="region of interest" description="Disordered" evidence="10">
    <location>
        <begin position="575"/>
        <end position="601"/>
    </location>
</feature>
<dbReference type="GO" id="GO:0060271">
    <property type="term" value="P:cilium assembly"/>
    <property type="evidence" value="ECO:0007669"/>
    <property type="project" value="TreeGrafter"/>
</dbReference>
<dbReference type="PROSITE" id="PS50086">
    <property type="entry name" value="TBC_RABGAP"/>
    <property type="match status" value="1"/>
</dbReference>
<dbReference type="InterPro" id="IPR051570">
    <property type="entry name" value="TBC1_cilium_biogenesis"/>
</dbReference>
<protein>
    <recommendedName>
        <fullName evidence="11">Rab-GAP TBC domain-containing protein</fullName>
    </recommendedName>
</protein>
<dbReference type="GO" id="GO:0036064">
    <property type="term" value="C:ciliary basal body"/>
    <property type="evidence" value="ECO:0007669"/>
    <property type="project" value="TreeGrafter"/>
</dbReference>
<keyword evidence="13" id="KW-1185">Reference proteome</keyword>
<reference evidence="13" key="1">
    <citation type="journal article" date="2023" name="Commun. Biol.">
        <title>Genome analysis of Parmales, the sister group of diatoms, reveals the evolutionary specialization of diatoms from phago-mixotrophs to photoautotrophs.</title>
        <authorList>
            <person name="Ban H."/>
            <person name="Sato S."/>
            <person name="Yoshikawa S."/>
            <person name="Yamada K."/>
            <person name="Nakamura Y."/>
            <person name="Ichinomiya M."/>
            <person name="Sato N."/>
            <person name="Blanc-Mathieu R."/>
            <person name="Endo H."/>
            <person name="Kuwata A."/>
            <person name="Ogata H."/>
        </authorList>
    </citation>
    <scope>NUCLEOTIDE SEQUENCE [LARGE SCALE GENOMIC DNA]</scope>
    <source>
        <strain evidence="13">NIES 3700</strain>
    </source>
</reference>
<evidence type="ECO:0000256" key="8">
    <source>
        <dbReference type="ARBA" id="ARBA00023273"/>
    </source>
</evidence>
<keyword evidence="7" id="KW-0206">Cytoskeleton</keyword>
<feature type="compositionally biased region" description="Basic and acidic residues" evidence="10">
    <location>
        <begin position="641"/>
        <end position="656"/>
    </location>
</feature>
<dbReference type="InterPro" id="IPR035969">
    <property type="entry name" value="Rab-GAP_TBC_sf"/>
</dbReference>
<evidence type="ECO:0000256" key="7">
    <source>
        <dbReference type="ARBA" id="ARBA00023212"/>
    </source>
</evidence>
<comment type="caution">
    <text evidence="12">The sequence shown here is derived from an EMBL/GenBank/DDBJ whole genome shotgun (WGS) entry which is preliminary data.</text>
</comment>
<organism evidence="12 13">
    <name type="scientific">Triparma laevis f. longispina</name>
    <dbReference type="NCBI Taxonomy" id="1714387"/>
    <lineage>
        <taxon>Eukaryota</taxon>
        <taxon>Sar</taxon>
        <taxon>Stramenopiles</taxon>
        <taxon>Ochrophyta</taxon>
        <taxon>Bolidophyceae</taxon>
        <taxon>Parmales</taxon>
        <taxon>Triparmaceae</taxon>
        <taxon>Triparma</taxon>
    </lineage>
</organism>
<dbReference type="OrthoDB" id="5578278at2759"/>
<evidence type="ECO:0000256" key="5">
    <source>
        <dbReference type="ARBA" id="ARBA00022737"/>
    </source>
</evidence>
<feature type="region of interest" description="Disordered" evidence="10">
    <location>
        <begin position="217"/>
        <end position="243"/>
    </location>
</feature>
<evidence type="ECO:0000313" key="12">
    <source>
        <dbReference type="EMBL" id="GMI15675.1"/>
    </source>
</evidence>
<evidence type="ECO:0000256" key="6">
    <source>
        <dbReference type="ARBA" id="ARBA00023054"/>
    </source>
</evidence>